<dbReference type="GO" id="GO:0015628">
    <property type="term" value="P:protein secretion by the type II secretion system"/>
    <property type="evidence" value="ECO:0007669"/>
    <property type="project" value="InterPro"/>
</dbReference>
<keyword evidence="5" id="KW-0488">Methylation</keyword>
<evidence type="ECO:0000256" key="10">
    <source>
        <dbReference type="SAM" id="Phobius"/>
    </source>
</evidence>
<evidence type="ECO:0000256" key="1">
    <source>
        <dbReference type="ARBA" id="ARBA00004377"/>
    </source>
</evidence>
<feature type="transmembrane region" description="Helical" evidence="10">
    <location>
        <begin position="12"/>
        <end position="34"/>
    </location>
</feature>
<keyword evidence="4" id="KW-1003">Cell membrane</keyword>
<comment type="subcellular location">
    <subcellularLocation>
        <location evidence="1">Cell inner membrane</location>
        <topology evidence="1">Single-pass membrane protein</topology>
    </subcellularLocation>
</comment>
<evidence type="ECO:0000313" key="12">
    <source>
        <dbReference type="Proteomes" id="UP000192573"/>
    </source>
</evidence>
<dbReference type="Pfam" id="PF07963">
    <property type="entry name" value="N_methyl"/>
    <property type="match status" value="1"/>
</dbReference>
<dbReference type="Gene3D" id="2.10.70.20">
    <property type="entry name" value="gspk-gspi-gspj complex like domains"/>
    <property type="match status" value="1"/>
</dbReference>
<dbReference type="RefSeq" id="WP_080860779.1">
    <property type="nucleotide sequence ID" value="NZ_CP077405.1"/>
</dbReference>
<dbReference type="Pfam" id="PF11612">
    <property type="entry name" value="T2SSJ"/>
    <property type="match status" value="1"/>
</dbReference>
<evidence type="ECO:0000256" key="7">
    <source>
        <dbReference type="ARBA" id="ARBA00022692"/>
    </source>
</evidence>
<dbReference type="PROSITE" id="PS00409">
    <property type="entry name" value="PROKAR_NTER_METHYL"/>
    <property type="match status" value="1"/>
</dbReference>
<dbReference type="InterPro" id="IPR012902">
    <property type="entry name" value="N_methyl_site"/>
</dbReference>
<dbReference type="GO" id="GO:0005886">
    <property type="term" value="C:plasma membrane"/>
    <property type="evidence" value="ECO:0007669"/>
    <property type="project" value="UniProtKB-SubCell"/>
</dbReference>
<reference evidence="11 12" key="1">
    <citation type="submission" date="2017-03" db="EMBL/GenBank/DDBJ databases">
        <authorList>
            <person name="Afonso C.L."/>
            <person name="Miller P.J."/>
            <person name="Scott M.A."/>
            <person name="Spackman E."/>
            <person name="Goraichik I."/>
            <person name="Dimitrov K.M."/>
            <person name="Suarez D.L."/>
            <person name="Swayne D.E."/>
        </authorList>
    </citation>
    <scope>NUCLEOTIDE SEQUENCE [LARGE SCALE GENOMIC DNA]</scope>
    <source>
        <strain evidence="11 12">ATCC 51113</strain>
    </source>
</reference>
<keyword evidence="7 10" id="KW-0812">Transmembrane</keyword>
<evidence type="ECO:0000256" key="4">
    <source>
        <dbReference type="ARBA" id="ARBA00022475"/>
    </source>
</evidence>
<protein>
    <recommendedName>
        <fullName evidence="3">Type II secretion system protein J</fullName>
    </recommendedName>
</protein>
<comment type="similarity">
    <text evidence="2">Belongs to the GSP J family.</text>
</comment>
<dbReference type="PANTHER" id="PTHR39583:SF2">
    <property type="entry name" value="TYPE II SECRETION SYSTEM PROTEIN J"/>
    <property type="match status" value="1"/>
</dbReference>
<dbReference type="Proteomes" id="UP000192573">
    <property type="component" value="Unassembled WGS sequence"/>
</dbReference>
<keyword evidence="9 10" id="KW-0472">Membrane</keyword>
<dbReference type="EMBL" id="NAEW01000025">
    <property type="protein sequence ID" value="OQM39337.1"/>
    <property type="molecule type" value="Genomic_DNA"/>
</dbReference>
<dbReference type="InterPro" id="IPR045584">
    <property type="entry name" value="Pilin-like"/>
</dbReference>
<dbReference type="InterPro" id="IPR051621">
    <property type="entry name" value="T2SS_protein_J"/>
</dbReference>
<dbReference type="AlphaFoldDB" id="A0A1V8NSM3"/>
<comment type="caution">
    <text evidence="11">The sequence shown here is derived from an EMBL/GenBank/DDBJ whole genome shotgun (WGS) entry which is preliminary data.</text>
</comment>
<dbReference type="PANTHER" id="PTHR39583">
    <property type="entry name" value="TYPE II SECRETION SYSTEM PROTEIN J-RELATED"/>
    <property type="match status" value="1"/>
</dbReference>
<evidence type="ECO:0000256" key="9">
    <source>
        <dbReference type="ARBA" id="ARBA00023136"/>
    </source>
</evidence>
<sequence>MSPGPEKQHGFTLLEVLLAIALFAMLSLLTAQMLTTTIDSNEQTKKHQQRFSAIVRTVNLLDKDIRQRVPVTQLQGEKETLMLTTASSNSYPDACCAPDIQRVQWYLQDHTLYRTLWRYPEDTTPAITQPMLNGVNAFTLRYYNSKEKAWMDTAATPSPGAMEVTLKLADSGTITRLTLLPENRQPGEQQ</sequence>
<dbReference type="GO" id="GO:0015627">
    <property type="term" value="C:type II protein secretion system complex"/>
    <property type="evidence" value="ECO:0007669"/>
    <property type="project" value="InterPro"/>
</dbReference>
<evidence type="ECO:0000256" key="6">
    <source>
        <dbReference type="ARBA" id="ARBA00022519"/>
    </source>
</evidence>
<name>A0A1V8NSM3_CITBR</name>
<dbReference type="NCBIfam" id="TIGR02532">
    <property type="entry name" value="IV_pilin_GFxxxE"/>
    <property type="match status" value="1"/>
</dbReference>
<gene>
    <name evidence="11" type="ORF">BZK42_25090</name>
</gene>
<keyword evidence="8 10" id="KW-1133">Transmembrane helix</keyword>
<evidence type="ECO:0000256" key="2">
    <source>
        <dbReference type="ARBA" id="ARBA00011084"/>
    </source>
</evidence>
<keyword evidence="6" id="KW-0997">Cell inner membrane</keyword>
<accession>A0A1V8NSM3</accession>
<dbReference type="SUPFAM" id="SSF54523">
    <property type="entry name" value="Pili subunits"/>
    <property type="match status" value="1"/>
</dbReference>
<proteinExistence type="inferred from homology"/>
<evidence type="ECO:0000256" key="3">
    <source>
        <dbReference type="ARBA" id="ARBA00021539"/>
    </source>
</evidence>
<evidence type="ECO:0000256" key="5">
    <source>
        <dbReference type="ARBA" id="ARBA00022481"/>
    </source>
</evidence>
<dbReference type="InterPro" id="IPR010055">
    <property type="entry name" value="T2SS_protein-GspJ"/>
</dbReference>
<organism evidence="11 12">
    <name type="scientific">Citrobacter braakii</name>
    <dbReference type="NCBI Taxonomy" id="57706"/>
    <lineage>
        <taxon>Bacteria</taxon>
        <taxon>Pseudomonadati</taxon>
        <taxon>Pseudomonadota</taxon>
        <taxon>Gammaproteobacteria</taxon>
        <taxon>Enterobacterales</taxon>
        <taxon>Enterobacteriaceae</taxon>
        <taxon>Citrobacter</taxon>
        <taxon>Citrobacter freundii complex</taxon>
    </lineage>
</organism>
<evidence type="ECO:0000256" key="8">
    <source>
        <dbReference type="ARBA" id="ARBA00022989"/>
    </source>
</evidence>
<evidence type="ECO:0000313" key="11">
    <source>
        <dbReference type="EMBL" id="OQM39337.1"/>
    </source>
</evidence>